<feature type="compositionally biased region" description="Basic and acidic residues" evidence="8">
    <location>
        <begin position="1275"/>
        <end position="1298"/>
    </location>
</feature>
<dbReference type="CDD" id="cd02947">
    <property type="entry name" value="TRX_family"/>
    <property type="match status" value="1"/>
</dbReference>
<comment type="similarity">
    <text evidence="1">Belongs to the DeSI family.</text>
</comment>
<feature type="region of interest" description="Disordered" evidence="8">
    <location>
        <begin position="1275"/>
        <end position="1303"/>
    </location>
</feature>
<dbReference type="InterPro" id="IPR027417">
    <property type="entry name" value="P-loop_NTPase"/>
</dbReference>
<keyword evidence="14" id="KW-1185">Reference proteome</keyword>
<dbReference type="InterPro" id="IPR008580">
    <property type="entry name" value="PPPDE_dom"/>
</dbReference>
<dbReference type="InterPro" id="IPR036961">
    <property type="entry name" value="Kinesin_motor_dom_sf"/>
</dbReference>
<keyword evidence="7" id="KW-0175">Coiled coil</keyword>
<dbReference type="GO" id="GO:0008233">
    <property type="term" value="F:peptidase activity"/>
    <property type="evidence" value="ECO:0007669"/>
    <property type="project" value="UniProtKB-KW"/>
</dbReference>
<evidence type="ECO:0000259" key="9">
    <source>
        <dbReference type="PROSITE" id="PS50067"/>
    </source>
</evidence>
<dbReference type="EMBL" id="MU865340">
    <property type="protein sequence ID" value="KAK4226890.1"/>
    <property type="molecule type" value="Genomic_DNA"/>
</dbReference>
<dbReference type="Pfam" id="PF05903">
    <property type="entry name" value="Peptidase_C97"/>
    <property type="match status" value="1"/>
</dbReference>
<dbReference type="PROSITE" id="PS00411">
    <property type="entry name" value="KINESIN_MOTOR_1"/>
    <property type="match status" value="1"/>
</dbReference>
<dbReference type="PROSITE" id="PS50067">
    <property type="entry name" value="KINESIN_MOTOR_2"/>
    <property type="match status" value="1"/>
</dbReference>
<evidence type="ECO:0000259" key="11">
    <source>
        <dbReference type="PROSITE" id="PS51396"/>
    </source>
</evidence>
<keyword evidence="4" id="KW-0378">Hydrolase</keyword>
<dbReference type="SUPFAM" id="SSF52540">
    <property type="entry name" value="P-loop containing nucleoside triphosphate hydrolases"/>
    <property type="match status" value="1"/>
</dbReference>
<feature type="compositionally biased region" description="Acidic residues" evidence="8">
    <location>
        <begin position="1155"/>
        <end position="1173"/>
    </location>
</feature>
<feature type="domain" description="PPPDE" evidence="12">
    <location>
        <begin position="1"/>
        <end position="141"/>
    </location>
</feature>
<evidence type="ECO:0000259" key="12">
    <source>
        <dbReference type="PROSITE" id="PS51858"/>
    </source>
</evidence>
<dbReference type="Gene3D" id="3.90.1720.30">
    <property type="entry name" value="PPPDE domains"/>
    <property type="match status" value="1"/>
</dbReference>
<gene>
    <name evidence="13" type="ORF">QBC38DRAFT_444245</name>
</gene>
<reference evidence="13" key="1">
    <citation type="journal article" date="2023" name="Mol. Phylogenet. Evol.">
        <title>Genome-scale phylogeny and comparative genomics of the fungal order Sordariales.</title>
        <authorList>
            <person name="Hensen N."/>
            <person name="Bonometti L."/>
            <person name="Westerberg I."/>
            <person name="Brannstrom I.O."/>
            <person name="Guillou S."/>
            <person name="Cros-Aarteil S."/>
            <person name="Calhoun S."/>
            <person name="Haridas S."/>
            <person name="Kuo A."/>
            <person name="Mondo S."/>
            <person name="Pangilinan J."/>
            <person name="Riley R."/>
            <person name="LaButti K."/>
            <person name="Andreopoulos B."/>
            <person name="Lipzen A."/>
            <person name="Chen C."/>
            <person name="Yan M."/>
            <person name="Daum C."/>
            <person name="Ng V."/>
            <person name="Clum A."/>
            <person name="Steindorff A."/>
            <person name="Ohm R.A."/>
            <person name="Martin F."/>
            <person name="Silar P."/>
            <person name="Natvig D.O."/>
            <person name="Lalanne C."/>
            <person name="Gautier V."/>
            <person name="Ament-Velasquez S.L."/>
            <person name="Kruys A."/>
            <person name="Hutchinson M.I."/>
            <person name="Powell A.J."/>
            <person name="Barry K."/>
            <person name="Miller A.N."/>
            <person name="Grigoriev I.V."/>
            <person name="Debuchy R."/>
            <person name="Gladieux P."/>
            <person name="Hiltunen Thoren M."/>
            <person name="Johannesson H."/>
        </authorList>
    </citation>
    <scope>NUCLEOTIDE SEQUENCE</scope>
    <source>
        <strain evidence="13">CBS 990.96</strain>
    </source>
</reference>
<dbReference type="PROSITE" id="PS51396">
    <property type="entry name" value="PUL"/>
    <property type="match status" value="1"/>
</dbReference>
<keyword evidence="3 6" id="KW-0547">Nucleotide-binding</keyword>
<evidence type="ECO:0000313" key="13">
    <source>
        <dbReference type="EMBL" id="KAK4226890.1"/>
    </source>
</evidence>
<dbReference type="InterPro" id="IPR013535">
    <property type="entry name" value="PUL_dom"/>
</dbReference>
<evidence type="ECO:0008006" key="15">
    <source>
        <dbReference type="Google" id="ProtNLM"/>
    </source>
</evidence>
<feature type="region of interest" description="Disordered" evidence="8">
    <location>
        <begin position="644"/>
        <end position="674"/>
    </location>
</feature>
<organism evidence="13 14">
    <name type="scientific">Podospora fimiseda</name>
    <dbReference type="NCBI Taxonomy" id="252190"/>
    <lineage>
        <taxon>Eukaryota</taxon>
        <taxon>Fungi</taxon>
        <taxon>Dikarya</taxon>
        <taxon>Ascomycota</taxon>
        <taxon>Pezizomycotina</taxon>
        <taxon>Sordariomycetes</taxon>
        <taxon>Sordariomycetidae</taxon>
        <taxon>Sordariales</taxon>
        <taxon>Podosporaceae</taxon>
        <taxon>Podospora</taxon>
    </lineage>
</organism>
<evidence type="ECO:0000256" key="4">
    <source>
        <dbReference type="ARBA" id="ARBA00022801"/>
    </source>
</evidence>
<dbReference type="SUPFAM" id="SSF52833">
    <property type="entry name" value="Thioredoxin-like"/>
    <property type="match status" value="1"/>
</dbReference>
<sequence>MDVHVLIYDLSRGMARQMSMGLLGFQLDAIYHTSIKLNGLEYVYDGQVVAIRPGSSHLGQPMQELYLGTTELPMDVIEEYLDSLREIYTVEAYDLWKHNCNNFSNDFAMFLLGKGIPEHITNMPQDVLDSPFGQMLLPALSQQINASKQRGGILGIQEQTPGSSVKQQSELHHHQGKVQIVSDLSQLDQLLTKYQHACAVIFFTSTTCPPCKTLYPLYDQLAMEVGDKGMLIKVDTSQAFDVATKYSIRATPTFITFLKGQEENRWSGADPGALQGNVRLLVQMAWPPHPHQSLNLPTFNNNPSAKPVLYTKVPPLFKLLAKMGPETASNQAVKDIAHFIETRASQGPAESPLPSDIPAFTALIRSSLISLPIELLFTIIDLFRCALVDARFSGILAGEAGHKTIISILEHINSLESKCPYALRLVTLQMACNLFSSGLYPDQILGYEPLRVAISQLISNSFLDDGHANIRVSASGLLYNVALANNVKRREGPGDLLSESDQIELAASVLEAITQEEVSAEALEGMVLALGYLAYMMPLDGELSDLLRTMEAGNTVLAKKEIKAFEEVKLLDEVGDWTVEFLCLDYARERKRFRGSMFTNLERRSREVLADVKETLIGISLDPRLMPDSSGYLDSDVVAGGDLKAPLLPRPSSTSSASTPSLRSKDGTTLPALARMDPGGNVKVVVRVRAFLPREIKRKAQCLIRMDPDEQRTTLMVPGDTDPANARARARKVMEEKSFVFDKSFWSHDPCDEHYATQELVYDGLGEEFLDHNFDGYNTCIFAYGQTGSGKSYTMMGTPDQPGLIPRTCDDLFQRIKETEEDMPNMRYHVRVSYFEVYNEHVRDLLVPPAAPSQATNYLKIRESPTEGPYVKDLTELPVTNFDEIMRHMRTGDENRTVASTKMNDTSSRSHAVFTIMLKQIMHDVATDETTERSSRIRLVDLAGSERAKSTEATGARLREGSNINKSLTTLGRVIATLAEPKKTNRGGTAVVPYRDSILTWLLKDSLGGNSKTAMIACISPSDYEETLSTLRYADQAKRIRTRAVVNQDTLSTAERDAKIAAMEEEIRTLQLAVFNSQKQEKDARKAEEKLEEYQMQVKKLQQMMEERSLIAEAKMQALQQKNDALQRHLRLAVESLKNPISLCRPPTVSVQEVQEGDDKEDDEDEAFFEADEESKKEKAMEKKRIDEEYQRAYQNMQEKLQFGMSLLEESRILKSKMEDDVRRFRQKAPVDDLDRKIRATMDRQFAEAGIVLGPERTESVEDLERKYREYMERQSAEAEARIKLEKSGGGDEKKEPDPVDDWNGYVRAFMDRQFAEIEARVRQERAERAAGGGGEKEWS</sequence>
<dbReference type="Gene3D" id="3.40.850.10">
    <property type="entry name" value="Kinesin motor domain"/>
    <property type="match status" value="1"/>
</dbReference>
<feature type="binding site" evidence="6">
    <location>
        <begin position="785"/>
        <end position="792"/>
    </location>
    <ligand>
        <name>ATP</name>
        <dbReference type="ChEBI" id="CHEBI:30616"/>
    </ligand>
</feature>
<dbReference type="Pfam" id="PF00085">
    <property type="entry name" value="Thioredoxin"/>
    <property type="match status" value="1"/>
</dbReference>
<dbReference type="SMART" id="SM01179">
    <property type="entry name" value="DUF862"/>
    <property type="match status" value="1"/>
</dbReference>
<feature type="domain" description="Thioredoxin" evidence="10">
    <location>
        <begin position="159"/>
        <end position="283"/>
    </location>
</feature>
<evidence type="ECO:0000256" key="2">
    <source>
        <dbReference type="ARBA" id="ARBA00022670"/>
    </source>
</evidence>
<dbReference type="SMART" id="SM00129">
    <property type="entry name" value="KISc"/>
    <property type="match status" value="1"/>
</dbReference>
<dbReference type="Pfam" id="PF00225">
    <property type="entry name" value="Kinesin"/>
    <property type="match status" value="1"/>
</dbReference>
<dbReference type="InterPro" id="IPR011989">
    <property type="entry name" value="ARM-like"/>
</dbReference>
<dbReference type="GO" id="GO:0003777">
    <property type="term" value="F:microtubule motor activity"/>
    <property type="evidence" value="ECO:0007669"/>
    <property type="project" value="InterPro"/>
</dbReference>
<evidence type="ECO:0000256" key="7">
    <source>
        <dbReference type="SAM" id="Coils"/>
    </source>
</evidence>
<protein>
    <recommendedName>
        <fullName evidence="15">Kinesin-like protein</fullName>
    </recommendedName>
</protein>
<evidence type="ECO:0000256" key="1">
    <source>
        <dbReference type="ARBA" id="ARBA00008140"/>
    </source>
</evidence>
<dbReference type="InterPro" id="IPR042266">
    <property type="entry name" value="PPPDE_sf"/>
</dbReference>
<dbReference type="PROSITE" id="PS00194">
    <property type="entry name" value="THIOREDOXIN_1"/>
    <property type="match status" value="1"/>
</dbReference>
<proteinExistence type="inferred from homology"/>
<keyword evidence="5 6" id="KW-0067">ATP-binding</keyword>
<feature type="region of interest" description="Disordered" evidence="8">
    <location>
        <begin position="1149"/>
        <end position="1182"/>
    </location>
</feature>
<reference evidence="13" key="2">
    <citation type="submission" date="2023-05" db="EMBL/GenBank/DDBJ databases">
        <authorList>
            <consortium name="Lawrence Berkeley National Laboratory"/>
            <person name="Steindorff A."/>
            <person name="Hensen N."/>
            <person name="Bonometti L."/>
            <person name="Westerberg I."/>
            <person name="Brannstrom I.O."/>
            <person name="Guillou S."/>
            <person name="Cros-Aarteil S."/>
            <person name="Calhoun S."/>
            <person name="Haridas S."/>
            <person name="Kuo A."/>
            <person name="Mondo S."/>
            <person name="Pangilinan J."/>
            <person name="Riley R."/>
            <person name="Labutti K."/>
            <person name="Andreopoulos B."/>
            <person name="Lipzen A."/>
            <person name="Chen C."/>
            <person name="Yanf M."/>
            <person name="Daum C."/>
            <person name="Ng V."/>
            <person name="Clum A."/>
            <person name="Ohm R."/>
            <person name="Martin F."/>
            <person name="Silar P."/>
            <person name="Natvig D."/>
            <person name="Lalanne C."/>
            <person name="Gautier V."/>
            <person name="Ament-Velasquez S.L."/>
            <person name="Kruys A."/>
            <person name="Hutchinson M.I."/>
            <person name="Powell A.J."/>
            <person name="Barry K."/>
            <person name="Miller A.N."/>
            <person name="Grigoriev I.V."/>
            <person name="Debuchy R."/>
            <person name="Gladieux P."/>
            <person name="Thoren M.H."/>
            <person name="Johannesson H."/>
        </authorList>
    </citation>
    <scope>NUCLEOTIDE SEQUENCE</scope>
    <source>
        <strain evidence="13">CBS 990.96</strain>
    </source>
</reference>
<dbReference type="InterPro" id="IPR036249">
    <property type="entry name" value="Thioredoxin-like_sf"/>
</dbReference>
<dbReference type="CDD" id="cd01365">
    <property type="entry name" value="KISc_KIF1A_KIF1B"/>
    <property type="match status" value="1"/>
</dbReference>
<comment type="similarity">
    <text evidence="6">Belongs to the TRAFAC class myosin-kinesin ATPase superfamily. Kinesin family.</text>
</comment>
<feature type="domain" description="PUL" evidence="11">
    <location>
        <begin position="300"/>
        <end position="581"/>
    </location>
</feature>
<evidence type="ECO:0000256" key="5">
    <source>
        <dbReference type="ARBA" id="ARBA00022840"/>
    </source>
</evidence>
<evidence type="ECO:0000256" key="3">
    <source>
        <dbReference type="ARBA" id="ARBA00022741"/>
    </source>
</evidence>
<dbReference type="Gene3D" id="1.25.10.10">
    <property type="entry name" value="Leucine-rich Repeat Variant"/>
    <property type="match status" value="1"/>
</dbReference>
<dbReference type="Gene3D" id="3.40.30.10">
    <property type="entry name" value="Glutaredoxin"/>
    <property type="match status" value="1"/>
</dbReference>
<dbReference type="FunFam" id="3.40.850.10:FF:000050">
    <property type="entry name" value="Kinesin-like protein"/>
    <property type="match status" value="1"/>
</dbReference>
<feature type="coiled-coil region" evidence="7">
    <location>
        <begin position="1060"/>
        <end position="1136"/>
    </location>
</feature>
<dbReference type="InterPro" id="IPR017937">
    <property type="entry name" value="Thioredoxin_CS"/>
</dbReference>
<accession>A0AAN7BNZ9</accession>
<feature type="domain" description="Kinesin motor" evidence="9">
    <location>
        <begin position="681"/>
        <end position="1040"/>
    </location>
</feature>
<dbReference type="GO" id="GO:0006508">
    <property type="term" value="P:proteolysis"/>
    <property type="evidence" value="ECO:0007669"/>
    <property type="project" value="UniProtKB-KW"/>
</dbReference>
<dbReference type="InterPro" id="IPR013766">
    <property type="entry name" value="Thioredoxin_domain"/>
</dbReference>
<dbReference type="PROSITE" id="PS51858">
    <property type="entry name" value="PPPDE"/>
    <property type="match status" value="1"/>
</dbReference>
<keyword evidence="6" id="KW-0505">Motor protein</keyword>
<dbReference type="Pfam" id="PF08324">
    <property type="entry name" value="PUL"/>
    <property type="match status" value="1"/>
</dbReference>
<dbReference type="GO" id="GO:0008017">
    <property type="term" value="F:microtubule binding"/>
    <property type="evidence" value="ECO:0007669"/>
    <property type="project" value="InterPro"/>
</dbReference>
<name>A0AAN7BNZ9_9PEZI</name>
<dbReference type="PROSITE" id="PS51352">
    <property type="entry name" value="THIOREDOXIN_2"/>
    <property type="match status" value="1"/>
</dbReference>
<evidence type="ECO:0000256" key="8">
    <source>
        <dbReference type="SAM" id="MobiDB-lite"/>
    </source>
</evidence>
<feature type="compositionally biased region" description="Low complexity" evidence="8">
    <location>
        <begin position="645"/>
        <end position="662"/>
    </location>
</feature>
<evidence type="ECO:0000259" key="10">
    <source>
        <dbReference type="PROSITE" id="PS51352"/>
    </source>
</evidence>
<evidence type="ECO:0000256" key="6">
    <source>
        <dbReference type="PROSITE-ProRule" id="PRU00283"/>
    </source>
</evidence>
<dbReference type="InterPro" id="IPR019821">
    <property type="entry name" value="Kinesin_motor_CS"/>
</dbReference>
<dbReference type="InterPro" id="IPR001752">
    <property type="entry name" value="Kinesin_motor_dom"/>
</dbReference>
<dbReference type="PRINTS" id="PR00380">
    <property type="entry name" value="KINESINHEAVY"/>
</dbReference>
<keyword evidence="2" id="KW-0645">Protease</keyword>
<dbReference type="PANTHER" id="PTHR47117">
    <property type="entry name" value="STAR-RELATED LIPID TRANSFER PROTEIN 9"/>
    <property type="match status" value="1"/>
</dbReference>
<dbReference type="GO" id="GO:0005524">
    <property type="term" value="F:ATP binding"/>
    <property type="evidence" value="ECO:0007669"/>
    <property type="project" value="UniProtKB-UniRule"/>
</dbReference>
<comment type="caution">
    <text evidence="13">The sequence shown here is derived from an EMBL/GenBank/DDBJ whole genome shotgun (WGS) entry which is preliminary data.</text>
</comment>
<dbReference type="GO" id="GO:0007018">
    <property type="term" value="P:microtubule-based movement"/>
    <property type="evidence" value="ECO:0007669"/>
    <property type="project" value="InterPro"/>
</dbReference>
<evidence type="ECO:0000313" key="14">
    <source>
        <dbReference type="Proteomes" id="UP001301958"/>
    </source>
</evidence>
<dbReference type="Proteomes" id="UP001301958">
    <property type="component" value="Unassembled WGS sequence"/>
</dbReference>